<evidence type="ECO:0000313" key="5">
    <source>
        <dbReference type="EMBL" id="MBO8463556.1"/>
    </source>
</evidence>
<evidence type="ECO:0000256" key="1">
    <source>
        <dbReference type="ARBA" id="ARBA00023015"/>
    </source>
</evidence>
<feature type="domain" description="HTH arsR-type" evidence="4">
    <location>
        <begin position="18"/>
        <end position="100"/>
    </location>
</feature>
<dbReference type="GO" id="GO:0003677">
    <property type="term" value="F:DNA binding"/>
    <property type="evidence" value="ECO:0007669"/>
    <property type="project" value="UniProtKB-KW"/>
</dbReference>
<dbReference type="Pfam" id="PF01022">
    <property type="entry name" value="HTH_5"/>
    <property type="match status" value="1"/>
</dbReference>
<keyword evidence="3" id="KW-0804">Transcription</keyword>
<organism evidence="5 6">
    <name type="scientific">Candidatus Scybalomonas excrementavium</name>
    <dbReference type="NCBI Taxonomy" id="2840943"/>
    <lineage>
        <taxon>Bacteria</taxon>
        <taxon>Bacillati</taxon>
        <taxon>Bacillota</taxon>
        <taxon>Clostridia</taxon>
        <taxon>Lachnospirales</taxon>
        <taxon>Lachnospiraceae</taxon>
        <taxon>Lachnospiraceae incertae sedis</taxon>
        <taxon>Candidatus Scybalomonas</taxon>
    </lineage>
</organism>
<evidence type="ECO:0000256" key="2">
    <source>
        <dbReference type="ARBA" id="ARBA00023125"/>
    </source>
</evidence>
<sequence length="310" mass="35476">MLQKEEMFSLDNEEKLVKIGKALSSEVRIKILKLLCKYELNINEIAEKLKIPTSSAAVHVKALEEAELIGTKLLPGIRGSKKLCYKGVEKLQIILFSEEDLKQQTEVIKMPIGNFVDYHVVPTCGIVSENGLIDEEDEPRCFYNPNRHEAQLLWFGDAGYVEYRFPNTILKTKVAKAIEISAELCSETHEYDLDWRSDITMWMNGVEIGTWECPSDFGGRRGKRNPSWWPDKNSQYGKLKTWRVTEEGSFLDGILSNPATIHEYQLEKQDFISIRIGVKEDAKYKGGVNLFGECFGDHGQNIVLKIMYDR</sequence>
<dbReference type="InterPro" id="IPR051011">
    <property type="entry name" value="Metal_resp_trans_reg"/>
</dbReference>
<dbReference type="InterPro" id="IPR001845">
    <property type="entry name" value="HTH_ArsR_DNA-bd_dom"/>
</dbReference>
<dbReference type="InterPro" id="IPR036390">
    <property type="entry name" value="WH_DNA-bd_sf"/>
</dbReference>
<protein>
    <submittedName>
        <fullName evidence="5">ArsR family transcriptional regulator</fullName>
    </submittedName>
</protein>
<reference evidence="5" key="1">
    <citation type="submission" date="2020-10" db="EMBL/GenBank/DDBJ databases">
        <authorList>
            <person name="Gilroy R."/>
        </authorList>
    </citation>
    <scope>NUCLEOTIDE SEQUENCE</scope>
    <source>
        <strain evidence="5">E3-2379</strain>
    </source>
</reference>
<dbReference type="SUPFAM" id="SSF46785">
    <property type="entry name" value="Winged helix' DNA-binding domain"/>
    <property type="match status" value="1"/>
</dbReference>
<evidence type="ECO:0000313" key="6">
    <source>
        <dbReference type="Proteomes" id="UP000823618"/>
    </source>
</evidence>
<evidence type="ECO:0000256" key="3">
    <source>
        <dbReference type="ARBA" id="ARBA00023163"/>
    </source>
</evidence>
<proteinExistence type="predicted"/>
<comment type="caution">
    <text evidence="5">The sequence shown here is derived from an EMBL/GenBank/DDBJ whole genome shotgun (WGS) entry which is preliminary data.</text>
</comment>
<reference evidence="5" key="2">
    <citation type="journal article" date="2021" name="PeerJ">
        <title>Extensive microbial diversity within the chicken gut microbiome revealed by metagenomics and culture.</title>
        <authorList>
            <person name="Gilroy R."/>
            <person name="Ravi A."/>
            <person name="Getino M."/>
            <person name="Pursley I."/>
            <person name="Horton D.L."/>
            <person name="Alikhan N.F."/>
            <person name="Baker D."/>
            <person name="Gharbi K."/>
            <person name="Hall N."/>
            <person name="Watson M."/>
            <person name="Adriaenssens E.M."/>
            <person name="Foster-Nyarko E."/>
            <person name="Jarju S."/>
            <person name="Secka A."/>
            <person name="Antonio M."/>
            <person name="Oren A."/>
            <person name="Chaudhuri R.R."/>
            <person name="La Ragione R."/>
            <person name="Hildebrand F."/>
            <person name="Pallen M.J."/>
        </authorList>
    </citation>
    <scope>NUCLEOTIDE SEQUENCE</scope>
    <source>
        <strain evidence="5">E3-2379</strain>
    </source>
</reference>
<name>A0A9D9I1Y3_9FIRM</name>
<dbReference type="PANTHER" id="PTHR43132">
    <property type="entry name" value="ARSENICAL RESISTANCE OPERON REPRESSOR ARSR-RELATED"/>
    <property type="match status" value="1"/>
</dbReference>
<dbReference type="InterPro" id="IPR036388">
    <property type="entry name" value="WH-like_DNA-bd_sf"/>
</dbReference>
<dbReference type="Gene3D" id="1.10.10.10">
    <property type="entry name" value="Winged helix-like DNA-binding domain superfamily/Winged helix DNA-binding domain"/>
    <property type="match status" value="1"/>
</dbReference>
<gene>
    <name evidence="5" type="ORF">IAC13_06470</name>
</gene>
<dbReference type="SMART" id="SM00418">
    <property type="entry name" value="HTH_ARSR"/>
    <property type="match status" value="1"/>
</dbReference>
<dbReference type="CDD" id="cd00090">
    <property type="entry name" value="HTH_ARSR"/>
    <property type="match status" value="1"/>
</dbReference>
<dbReference type="EMBL" id="JADIML010000175">
    <property type="protein sequence ID" value="MBO8463556.1"/>
    <property type="molecule type" value="Genomic_DNA"/>
</dbReference>
<dbReference type="PANTHER" id="PTHR43132:SF2">
    <property type="entry name" value="ARSENICAL RESISTANCE OPERON REPRESSOR ARSR-RELATED"/>
    <property type="match status" value="1"/>
</dbReference>
<keyword evidence="2" id="KW-0238">DNA-binding</keyword>
<dbReference type="GO" id="GO:0003700">
    <property type="term" value="F:DNA-binding transcription factor activity"/>
    <property type="evidence" value="ECO:0007669"/>
    <property type="project" value="InterPro"/>
</dbReference>
<accession>A0A9D9I1Y3</accession>
<dbReference type="InterPro" id="IPR011991">
    <property type="entry name" value="ArsR-like_HTH"/>
</dbReference>
<dbReference type="Proteomes" id="UP000823618">
    <property type="component" value="Unassembled WGS sequence"/>
</dbReference>
<evidence type="ECO:0000259" key="4">
    <source>
        <dbReference type="SMART" id="SM00418"/>
    </source>
</evidence>
<dbReference type="AlphaFoldDB" id="A0A9D9I1Y3"/>
<keyword evidence="1" id="KW-0805">Transcription regulation</keyword>